<proteinExistence type="predicted"/>
<dbReference type="EMBL" id="CM051400">
    <property type="protein sequence ID" value="KAJ4714120.1"/>
    <property type="molecule type" value="Genomic_DNA"/>
</dbReference>
<evidence type="ECO:0000313" key="1">
    <source>
        <dbReference type="EMBL" id="KAJ4714120.1"/>
    </source>
</evidence>
<keyword evidence="2" id="KW-1185">Reference proteome</keyword>
<reference evidence="1 2" key="1">
    <citation type="journal article" date="2023" name="Science">
        <title>Complex scaffold remodeling in plant triterpene biosynthesis.</title>
        <authorList>
            <person name="De La Pena R."/>
            <person name="Hodgson H."/>
            <person name="Liu J.C."/>
            <person name="Stephenson M.J."/>
            <person name="Martin A.C."/>
            <person name="Owen C."/>
            <person name="Harkess A."/>
            <person name="Leebens-Mack J."/>
            <person name="Jimenez L.E."/>
            <person name="Osbourn A."/>
            <person name="Sattely E.S."/>
        </authorList>
    </citation>
    <scope>NUCLEOTIDE SEQUENCE [LARGE SCALE GENOMIC DNA]</scope>
    <source>
        <strain evidence="2">cv. JPN11</strain>
        <tissue evidence="1">Leaf</tissue>
    </source>
</reference>
<gene>
    <name evidence="1" type="ORF">OWV82_012650</name>
</gene>
<evidence type="ECO:0000313" key="2">
    <source>
        <dbReference type="Proteomes" id="UP001164539"/>
    </source>
</evidence>
<protein>
    <submittedName>
        <fullName evidence="1">Big</fullName>
    </submittedName>
</protein>
<organism evidence="1 2">
    <name type="scientific">Melia azedarach</name>
    <name type="common">Chinaberry tree</name>
    <dbReference type="NCBI Taxonomy" id="155640"/>
    <lineage>
        <taxon>Eukaryota</taxon>
        <taxon>Viridiplantae</taxon>
        <taxon>Streptophyta</taxon>
        <taxon>Embryophyta</taxon>
        <taxon>Tracheophyta</taxon>
        <taxon>Spermatophyta</taxon>
        <taxon>Magnoliopsida</taxon>
        <taxon>eudicotyledons</taxon>
        <taxon>Gunneridae</taxon>
        <taxon>Pentapetalae</taxon>
        <taxon>rosids</taxon>
        <taxon>malvids</taxon>
        <taxon>Sapindales</taxon>
        <taxon>Meliaceae</taxon>
        <taxon>Melia</taxon>
    </lineage>
</organism>
<name>A0ACC1XUZ8_MELAZ</name>
<accession>A0ACC1XUZ8</accession>
<dbReference type="Proteomes" id="UP001164539">
    <property type="component" value="Chromosome 7"/>
</dbReference>
<sequence length="79" mass="9092">MELIHEIQESIQNPINLCMVVVAVPPPLERFWVLKTATESITKQEIANFWRQKRIDEEEHLLAAIKAAARIRACSLKNP</sequence>
<comment type="caution">
    <text evidence="1">The sequence shown here is derived from an EMBL/GenBank/DDBJ whole genome shotgun (WGS) entry which is preliminary data.</text>
</comment>